<reference evidence="7 10" key="3">
    <citation type="submission" date="2018-07" db="EMBL/GenBank/DDBJ databases">
        <title>Leeuwenhoekiella genomics.</title>
        <authorList>
            <person name="Tahon G."/>
            <person name="Willems A."/>
        </authorList>
    </citation>
    <scope>NUCLEOTIDE SEQUENCE [LARGE SCALE GENOMIC DNA]</scope>
    <source>
        <strain evidence="7 10">LMG 24856</strain>
    </source>
</reference>
<evidence type="ECO:0000256" key="3">
    <source>
        <dbReference type="ARBA" id="ARBA00022692"/>
    </source>
</evidence>
<dbReference type="PANTHER" id="PTHR21716:SF4">
    <property type="entry name" value="TRANSMEMBRANE PROTEIN 245"/>
    <property type="match status" value="1"/>
</dbReference>
<dbReference type="Proteomes" id="UP000290037">
    <property type="component" value="Unassembled WGS sequence"/>
</dbReference>
<comment type="subcellular location">
    <subcellularLocation>
        <location evidence="1">Membrane</location>
        <topology evidence="1">Multi-pass membrane protein</topology>
    </subcellularLocation>
</comment>
<organism evidence="8 9">
    <name type="scientific">Leeuwenhoekiella palythoae</name>
    <dbReference type="NCBI Taxonomy" id="573501"/>
    <lineage>
        <taxon>Bacteria</taxon>
        <taxon>Pseudomonadati</taxon>
        <taxon>Bacteroidota</taxon>
        <taxon>Flavobacteriia</taxon>
        <taxon>Flavobacteriales</taxon>
        <taxon>Flavobacteriaceae</taxon>
        <taxon>Leeuwenhoekiella</taxon>
    </lineage>
</organism>
<keyword evidence="10" id="KW-1185">Reference proteome</keyword>
<reference evidence="9" key="2">
    <citation type="submission" date="2016-11" db="EMBL/GenBank/DDBJ databases">
        <authorList>
            <person name="Varghese N."/>
            <person name="Submissions S."/>
        </authorList>
    </citation>
    <scope>NUCLEOTIDE SEQUENCE [LARGE SCALE GENOMIC DNA]</scope>
    <source>
        <strain evidence="9">DSM 19859</strain>
    </source>
</reference>
<evidence type="ECO:0000256" key="5">
    <source>
        <dbReference type="ARBA" id="ARBA00023136"/>
    </source>
</evidence>
<evidence type="ECO:0000313" key="10">
    <source>
        <dbReference type="Proteomes" id="UP000290037"/>
    </source>
</evidence>
<evidence type="ECO:0000256" key="2">
    <source>
        <dbReference type="ARBA" id="ARBA00009773"/>
    </source>
</evidence>
<feature type="transmembrane region" description="Helical" evidence="6">
    <location>
        <begin position="296"/>
        <end position="326"/>
    </location>
</feature>
<feature type="transmembrane region" description="Helical" evidence="6">
    <location>
        <begin position="262"/>
        <end position="284"/>
    </location>
</feature>
<feature type="transmembrane region" description="Helical" evidence="6">
    <location>
        <begin position="140"/>
        <end position="162"/>
    </location>
</feature>
<feature type="transmembrane region" description="Helical" evidence="6">
    <location>
        <begin position="7"/>
        <end position="26"/>
    </location>
</feature>
<name>A0A1M5Z9C5_9FLAO</name>
<dbReference type="InterPro" id="IPR002549">
    <property type="entry name" value="AI-2E-like"/>
</dbReference>
<dbReference type="RefSeq" id="WP_072984027.1">
    <property type="nucleotide sequence ID" value="NZ_CP084318.1"/>
</dbReference>
<keyword evidence="3 6" id="KW-0812">Transmembrane</keyword>
<protein>
    <submittedName>
        <fullName evidence="7 8">PurR-regulated permease PerM</fullName>
    </submittedName>
</protein>
<keyword evidence="5 6" id="KW-0472">Membrane</keyword>
<dbReference type="EMBL" id="FQXT01000005">
    <property type="protein sequence ID" value="SHI20831.1"/>
    <property type="molecule type" value="Genomic_DNA"/>
</dbReference>
<evidence type="ECO:0000256" key="6">
    <source>
        <dbReference type="SAM" id="Phobius"/>
    </source>
</evidence>
<dbReference type="GO" id="GO:0016020">
    <property type="term" value="C:membrane"/>
    <property type="evidence" value="ECO:0007669"/>
    <property type="project" value="UniProtKB-SubCell"/>
</dbReference>
<feature type="transmembrane region" description="Helical" evidence="6">
    <location>
        <begin position="198"/>
        <end position="219"/>
    </location>
</feature>
<dbReference type="Proteomes" id="UP000184240">
    <property type="component" value="Unassembled WGS sequence"/>
</dbReference>
<proteinExistence type="inferred from homology"/>
<accession>A0A1M5Z9C5</accession>
<gene>
    <name evidence="7" type="ORF">DSM01_2644</name>
    <name evidence="8" type="ORF">SAMN04487999_2801</name>
</gene>
<keyword evidence="4 6" id="KW-1133">Transmembrane helix</keyword>
<comment type="similarity">
    <text evidence="2">Belongs to the autoinducer-2 exporter (AI-2E) (TC 2.A.86) family.</text>
</comment>
<evidence type="ECO:0000313" key="9">
    <source>
        <dbReference type="Proteomes" id="UP000184240"/>
    </source>
</evidence>
<evidence type="ECO:0000256" key="1">
    <source>
        <dbReference type="ARBA" id="ARBA00004141"/>
    </source>
</evidence>
<dbReference type="EMBL" id="QOVN01000005">
    <property type="protein sequence ID" value="RXG28137.1"/>
    <property type="molecule type" value="Genomic_DNA"/>
</dbReference>
<feature type="transmembrane region" description="Helical" evidence="6">
    <location>
        <begin position="32"/>
        <end position="50"/>
    </location>
</feature>
<evidence type="ECO:0000313" key="7">
    <source>
        <dbReference type="EMBL" id="RXG28137.1"/>
    </source>
</evidence>
<dbReference type="OrthoDB" id="9773730at2"/>
<evidence type="ECO:0000256" key="4">
    <source>
        <dbReference type="ARBA" id="ARBA00022989"/>
    </source>
</evidence>
<dbReference type="AlphaFoldDB" id="A0A1M5Z9C5"/>
<reference evidence="8" key="1">
    <citation type="submission" date="2016-11" db="EMBL/GenBank/DDBJ databases">
        <authorList>
            <person name="Jaros S."/>
            <person name="Januszkiewicz K."/>
            <person name="Wedrychowicz H."/>
        </authorList>
    </citation>
    <scope>NUCLEOTIDE SEQUENCE [LARGE SCALE GENOMIC DNA]</scope>
    <source>
        <strain evidence="8">DSM 19859</strain>
    </source>
</reference>
<dbReference type="PANTHER" id="PTHR21716">
    <property type="entry name" value="TRANSMEMBRANE PROTEIN"/>
    <property type="match status" value="1"/>
</dbReference>
<feature type="transmembrane region" description="Helical" evidence="6">
    <location>
        <begin position="225"/>
        <end position="255"/>
    </location>
</feature>
<sequence>MNKLKPELVRQLFLIVLILFLFILIVEEMTPYLSGVLGAITLYVLLRKFYNFLVVKRKWKEGLAAAVAMLASFVVILVPIGLTVMMLTNKIGKAVRNSERVVEVVKQQVGVWEADLGFKVSESIDTNSITSWVSTNLQNLAGGTFNVFIAIGIMYFILYYMLINNDKMHQSLYAFIPLNKENIARIGHESVAMVKSNALGIPLVALAQGIVALIGFFIFGVPDPFFWFVITAIGSMIPFVGTLLGIVPVTILLIASGNNLQAVGIAIYGLVVVGSTDNLIRLYVLERLANVHPLVTLIGVIVGVPLFGFIGLIFGPLLISLFLLVVKIYKHEYGDPEPEIINQIIPDVSENQED</sequence>
<evidence type="ECO:0000313" key="8">
    <source>
        <dbReference type="EMBL" id="SHI20831.1"/>
    </source>
</evidence>
<dbReference type="Pfam" id="PF01594">
    <property type="entry name" value="AI-2E_transport"/>
    <property type="match status" value="1"/>
</dbReference>
<dbReference type="STRING" id="573501.SAMN04487999_2801"/>
<feature type="transmembrane region" description="Helical" evidence="6">
    <location>
        <begin position="62"/>
        <end position="87"/>
    </location>
</feature>